<feature type="region of interest" description="Disordered" evidence="1">
    <location>
        <begin position="1"/>
        <end position="67"/>
    </location>
</feature>
<feature type="compositionally biased region" description="Pro residues" evidence="1">
    <location>
        <begin position="48"/>
        <end position="62"/>
    </location>
</feature>
<gene>
    <name evidence="2" type="ORF">GCM10008170_24590</name>
</gene>
<protein>
    <submittedName>
        <fullName evidence="2">Uncharacterized protein</fullName>
    </submittedName>
</protein>
<evidence type="ECO:0000313" key="3">
    <source>
        <dbReference type="Proteomes" id="UP001143400"/>
    </source>
</evidence>
<sequence>MMRGDRSLSDDFAAAGAGIPPHAKRGEGGPWRSQGSGGAFGVERNAAPTPPDPAVAGPPSPVPGEGFPRFILNTLPAHRSAAAGMTPTVAFYPLMTFPRAQAPGKTASLTQGEAE</sequence>
<accession>A0A9W6MS59</accession>
<evidence type="ECO:0000313" key="2">
    <source>
        <dbReference type="EMBL" id="GLK56440.1"/>
    </source>
</evidence>
<reference evidence="2" key="1">
    <citation type="journal article" date="2014" name="Int. J. Syst. Evol. Microbiol.">
        <title>Complete genome sequence of Corynebacterium casei LMG S-19264T (=DSM 44701T), isolated from a smear-ripened cheese.</title>
        <authorList>
            <consortium name="US DOE Joint Genome Institute (JGI-PGF)"/>
            <person name="Walter F."/>
            <person name="Albersmeier A."/>
            <person name="Kalinowski J."/>
            <person name="Ruckert C."/>
        </authorList>
    </citation>
    <scope>NUCLEOTIDE SEQUENCE</scope>
    <source>
        <strain evidence="2">VKM B-1606</strain>
    </source>
</reference>
<reference evidence="2" key="2">
    <citation type="submission" date="2023-01" db="EMBL/GenBank/DDBJ databases">
        <authorList>
            <person name="Sun Q."/>
            <person name="Evtushenko L."/>
        </authorList>
    </citation>
    <scope>NUCLEOTIDE SEQUENCE</scope>
    <source>
        <strain evidence="2">VKM B-1606</strain>
    </source>
</reference>
<proteinExistence type="predicted"/>
<organism evidence="2 3">
    <name type="scientific">Methylopila capsulata</name>
    <dbReference type="NCBI Taxonomy" id="61654"/>
    <lineage>
        <taxon>Bacteria</taxon>
        <taxon>Pseudomonadati</taxon>
        <taxon>Pseudomonadota</taxon>
        <taxon>Alphaproteobacteria</taxon>
        <taxon>Hyphomicrobiales</taxon>
        <taxon>Methylopilaceae</taxon>
        <taxon>Methylopila</taxon>
    </lineage>
</organism>
<evidence type="ECO:0000256" key="1">
    <source>
        <dbReference type="SAM" id="MobiDB-lite"/>
    </source>
</evidence>
<dbReference type="EMBL" id="BSFF01000003">
    <property type="protein sequence ID" value="GLK56440.1"/>
    <property type="molecule type" value="Genomic_DNA"/>
</dbReference>
<comment type="caution">
    <text evidence="2">The sequence shown here is derived from an EMBL/GenBank/DDBJ whole genome shotgun (WGS) entry which is preliminary data.</text>
</comment>
<dbReference type="Proteomes" id="UP001143400">
    <property type="component" value="Unassembled WGS sequence"/>
</dbReference>
<name>A0A9W6MS59_9HYPH</name>
<dbReference type="AlphaFoldDB" id="A0A9W6MS59"/>